<dbReference type="Ensembl" id="ENSCCET00000038143.1">
    <property type="protein sequence ID" value="ENSCCEP00000025597.1"/>
    <property type="gene ID" value="ENSCCEG00000022572.1"/>
</dbReference>
<dbReference type="InterPro" id="IPR001611">
    <property type="entry name" value="Leu-rich_rpt"/>
</dbReference>
<accession>A0A8C0VN26</accession>
<keyword evidence="4" id="KW-0677">Repeat</keyword>
<organism evidence="12 13">
    <name type="scientific">Cyanistes caeruleus</name>
    <name type="common">Eurasian blue tit</name>
    <name type="synonym">Parus caeruleus</name>
    <dbReference type="NCBI Taxonomy" id="156563"/>
    <lineage>
        <taxon>Eukaryota</taxon>
        <taxon>Metazoa</taxon>
        <taxon>Chordata</taxon>
        <taxon>Craniata</taxon>
        <taxon>Vertebrata</taxon>
        <taxon>Euteleostomi</taxon>
        <taxon>Archelosauria</taxon>
        <taxon>Archosauria</taxon>
        <taxon>Dinosauria</taxon>
        <taxon>Saurischia</taxon>
        <taxon>Theropoda</taxon>
        <taxon>Coelurosauria</taxon>
        <taxon>Aves</taxon>
        <taxon>Neognathae</taxon>
        <taxon>Neoaves</taxon>
        <taxon>Telluraves</taxon>
        <taxon>Australaves</taxon>
        <taxon>Passeriformes</taxon>
        <taxon>Paridae</taxon>
        <taxon>Cyanistes</taxon>
    </lineage>
</organism>
<evidence type="ECO:0000256" key="10">
    <source>
        <dbReference type="ARBA" id="ARBA00038378"/>
    </source>
</evidence>
<dbReference type="Gene3D" id="3.80.10.10">
    <property type="entry name" value="Ribonuclease Inhibitor"/>
    <property type="match status" value="1"/>
</dbReference>
<dbReference type="RefSeq" id="XP_023792670.1">
    <property type="nucleotide sequence ID" value="XM_023936902.1"/>
</dbReference>
<evidence type="ECO:0000313" key="13">
    <source>
        <dbReference type="Proteomes" id="UP000694410"/>
    </source>
</evidence>
<evidence type="ECO:0000256" key="3">
    <source>
        <dbReference type="ARBA" id="ARBA00022614"/>
    </source>
</evidence>
<keyword evidence="9" id="KW-0966">Cell projection</keyword>
<keyword evidence="13" id="KW-1185">Reference proteome</keyword>
<comment type="similarity">
    <text evidence="10">Belongs to the DRC3 family.</text>
</comment>
<evidence type="ECO:0000256" key="7">
    <source>
        <dbReference type="ARBA" id="ARBA00023069"/>
    </source>
</evidence>
<evidence type="ECO:0000256" key="1">
    <source>
        <dbReference type="ARBA" id="ARBA00004611"/>
    </source>
</evidence>
<evidence type="ECO:0000313" key="12">
    <source>
        <dbReference type="Ensembl" id="ENSCCEP00000025597.1"/>
    </source>
</evidence>
<dbReference type="PANTHER" id="PTHR45973">
    <property type="entry name" value="PROTEIN PHOSPHATASE 1 REGULATORY SUBUNIT SDS22-RELATED"/>
    <property type="match status" value="1"/>
</dbReference>
<evidence type="ECO:0000256" key="4">
    <source>
        <dbReference type="ARBA" id="ARBA00022737"/>
    </source>
</evidence>
<keyword evidence="6" id="KW-0175">Coiled coil</keyword>
<comment type="subcellular location">
    <subcellularLocation>
        <location evidence="1">Cytoplasm</location>
        <location evidence="1">Cytoskeleton</location>
        <location evidence="1">Flagellum axoneme</location>
    </subcellularLocation>
</comment>
<sequence length="473" mass="54911">MSQFLSNIEPNIIDDEMVQKAIEERSPDNLGELAREESVKPKVVTQLQLSFKSILQIDNLWPLENLTKLQLDNNIIEKIEGLQSLVHLVWLDLSFNNIEVIEGLDTLVKLQDLSLYSNRISKIEHMDTLQELQIFSIGKNNLTILEDRETAALKYQDLTKPLEQEEAHVLALQEVEEAKQKELEYHQTAFVEYLNGSLLFDSLYAEDRETAKLACLPGVEDLLQAYKKEFVLVSENLYNYGLEEYEKREAAVSKFYKRLREILAVNQQESKRIISGFESRNQRRLDELYQAGSGDIAESKRAQGKEDIHQLWDALMTLEALVSNDLEELLQDFKRSIDVIASTFTENIQGMFSRCRDLENEHHEKLVELIITTKEKLDMDELEEDFPDDARMLLVDENTIVNAMNVSHSIRLRKIDKRESDMLCNIYQWQISVTEKAFQTENDRNRSCIQKIICFINSLQKELDNTGIQKPTE</sequence>
<keyword evidence="5" id="KW-0282">Flagellum</keyword>
<keyword evidence="8" id="KW-0206">Cytoskeleton</keyword>
<dbReference type="PANTHER" id="PTHR45973:SF12">
    <property type="entry name" value="DYNEIN REGULATORY COMPLEX SUBUNIT 3"/>
    <property type="match status" value="1"/>
</dbReference>
<evidence type="ECO:0000256" key="5">
    <source>
        <dbReference type="ARBA" id="ARBA00022846"/>
    </source>
</evidence>
<proteinExistence type="inferred from homology"/>
<dbReference type="InterPro" id="IPR050576">
    <property type="entry name" value="Cilia_flagella_integrity"/>
</dbReference>
<evidence type="ECO:0000256" key="8">
    <source>
        <dbReference type="ARBA" id="ARBA00023212"/>
    </source>
</evidence>
<reference evidence="12" key="2">
    <citation type="submission" date="2025-09" db="UniProtKB">
        <authorList>
            <consortium name="Ensembl"/>
        </authorList>
    </citation>
    <scope>IDENTIFICATION</scope>
</reference>
<dbReference type="CTD" id="83450"/>
<dbReference type="GO" id="GO:0005929">
    <property type="term" value="C:cilium"/>
    <property type="evidence" value="ECO:0007669"/>
    <property type="project" value="TreeGrafter"/>
</dbReference>
<reference evidence="12" key="1">
    <citation type="submission" date="2025-08" db="UniProtKB">
        <authorList>
            <consortium name="Ensembl"/>
        </authorList>
    </citation>
    <scope>IDENTIFICATION</scope>
</reference>
<evidence type="ECO:0000256" key="2">
    <source>
        <dbReference type="ARBA" id="ARBA00022490"/>
    </source>
</evidence>
<gene>
    <name evidence="12" type="primary">DRC3</name>
</gene>
<evidence type="ECO:0000256" key="11">
    <source>
        <dbReference type="ARBA" id="ARBA00040950"/>
    </source>
</evidence>
<dbReference type="SMART" id="SM00365">
    <property type="entry name" value="LRR_SD22"/>
    <property type="match status" value="4"/>
</dbReference>
<keyword evidence="3" id="KW-0433">Leucine-rich repeat</keyword>
<dbReference type="Proteomes" id="UP000694410">
    <property type="component" value="Unplaced"/>
</dbReference>
<dbReference type="InterPro" id="IPR032675">
    <property type="entry name" value="LRR_dom_sf"/>
</dbReference>
<dbReference type="GeneID" id="111936142"/>
<protein>
    <recommendedName>
        <fullName evidence="11">Dynein regulatory complex subunit 3</fullName>
    </recommendedName>
</protein>
<dbReference type="SUPFAM" id="SSF52075">
    <property type="entry name" value="Outer arm dynein light chain 1"/>
    <property type="match status" value="1"/>
</dbReference>
<keyword evidence="7" id="KW-0969">Cilium</keyword>
<dbReference type="AlphaFoldDB" id="A0A8C0VN26"/>
<dbReference type="PROSITE" id="PS51450">
    <property type="entry name" value="LRR"/>
    <property type="match status" value="3"/>
</dbReference>
<evidence type="ECO:0000256" key="6">
    <source>
        <dbReference type="ARBA" id="ARBA00023054"/>
    </source>
</evidence>
<name>A0A8C0VN26_CYACU</name>
<evidence type="ECO:0000256" key="9">
    <source>
        <dbReference type="ARBA" id="ARBA00023273"/>
    </source>
</evidence>
<keyword evidence="2" id="KW-0963">Cytoplasm</keyword>